<dbReference type="AlphaFoldDB" id="A0A1I0QCG1"/>
<dbReference type="InterPro" id="IPR036388">
    <property type="entry name" value="WH-like_DNA-bd_sf"/>
</dbReference>
<evidence type="ECO:0000256" key="2">
    <source>
        <dbReference type="SAM" id="MobiDB-lite"/>
    </source>
</evidence>
<dbReference type="InterPro" id="IPR003488">
    <property type="entry name" value="DprA"/>
</dbReference>
<dbReference type="Pfam" id="PF21102">
    <property type="entry name" value="DprA_N"/>
    <property type="match status" value="1"/>
</dbReference>
<feature type="compositionally biased region" description="Basic and acidic residues" evidence="2">
    <location>
        <begin position="320"/>
        <end position="329"/>
    </location>
</feature>
<dbReference type="Proteomes" id="UP000199650">
    <property type="component" value="Unassembled WGS sequence"/>
</dbReference>
<keyword evidence="6" id="KW-1185">Reference proteome</keyword>
<accession>A0A1I0QCG1</accession>
<evidence type="ECO:0000259" key="3">
    <source>
        <dbReference type="Pfam" id="PF02481"/>
    </source>
</evidence>
<dbReference type="InterPro" id="IPR057666">
    <property type="entry name" value="DrpA_SLOG"/>
</dbReference>
<evidence type="ECO:0000313" key="6">
    <source>
        <dbReference type="Proteomes" id="UP000199650"/>
    </source>
</evidence>
<dbReference type="SUPFAM" id="SSF102405">
    <property type="entry name" value="MCP/YpsA-like"/>
    <property type="match status" value="1"/>
</dbReference>
<dbReference type="Pfam" id="PF02481">
    <property type="entry name" value="DNA_processg_A"/>
    <property type="match status" value="1"/>
</dbReference>
<dbReference type="PANTHER" id="PTHR43022">
    <property type="entry name" value="PROTEIN SMF"/>
    <property type="match status" value="1"/>
</dbReference>
<evidence type="ECO:0000313" key="5">
    <source>
        <dbReference type="EMBL" id="SEW24732.1"/>
    </source>
</evidence>
<comment type="similarity">
    <text evidence="1">Belongs to the DprA/Smf family.</text>
</comment>
<dbReference type="PANTHER" id="PTHR43022:SF1">
    <property type="entry name" value="PROTEIN SMF"/>
    <property type="match status" value="1"/>
</dbReference>
<dbReference type="STRING" id="1173584.SAMN05444851_2431"/>
<proteinExistence type="inferred from homology"/>
<dbReference type="Gene3D" id="3.40.50.450">
    <property type="match status" value="1"/>
</dbReference>
<evidence type="ECO:0000256" key="1">
    <source>
        <dbReference type="ARBA" id="ARBA00006525"/>
    </source>
</evidence>
<dbReference type="NCBIfam" id="TIGR00732">
    <property type="entry name" value="dprA"/>
    <property type="match status" value="1"/>
</dbReference>
<dbReference type="Pfam" id="PF17782">
    <property type="entry name" value="WHD_DprA"/>
    <property type="match status" value="1"/>
</dbReference>
<name>A0A1I0QCG1_9RHOB</name>
<feature type="domain" description="DprA winged helix" evidence="4">
    <location>
        <begin position="327"/>
        <end position="388"/>
    </location>
</feature>
<dbReference type="InterPro" id="IPR041614">
    <property type="entry name" value="DprA_WH"/>
</dbReference>
<gene>
    <name evidence="5" type="ORF">SAMN05444851_2431</name>
</gene>
<dbReference type="GO" id="GO:0009294">
    <property type="term" value="P:DNA-mediated transformation"/>
    <property type="evidence" value="ECO:0007669"/>
    <property type="project" value="InterPro"/>
</dbReference>
<dbReference type="Gene3D" id="1.10.10.10">
    <property type="entry name" value="Winged helix-like DNA-binding domain superfamily/Winged helix DNA-binding domain"/>
    <property type="match status" value="1"/>
</dbReference>
<evidence type="ECO:0000259" key="4">
    <source>
        <dbReference type="Pfam" id="PF17782"/>
    </source>
</evidence>
<feature type="region of interest" description="Disordered" evidence="2">
    <location>
        <begin position="306"/>
        <end position="332"/>
    </location>
</feature>
<organism evidence="5 6">
    <name type="scientific">Aliiroseovarius sediminilitoris</name>
    <dbReference type="NCBI Taxonomy" id="1173584"/>
    <lineage>
        <taxon>Bacteria</taxon>
        <taxon>Pseudomonadati</taxon>
        <taxon>Pseudomonadota</taxon>
        <taxon>Alphaproteobacteria</taxon>
        <taxon>Rhodobacterales</taxon>
        <taxon>Paracoccaceae</taxon>
        <taxon>Aliiroseovarius</taxon>
    </lineage>
</organism>
<dbReference type="OrthoDB" id="9785707at2"/>
<feature type="domain" description="Smf/DprA SLOG" evidence="3">
    <location>
        <begin position="89"/>
        <end position="296"/>
    </location>
</feature>
<sequence>MPMDLSPSLHHPTPSPQSEEDELAWIRLLRSRRVGVATFYRLLSEHGSAQAALAALPDVAAEAGVKDYAPCPPEVAEAEHRRARFTGAKMVTWGTPAYPELLSEIADPPPFFWAIGDISLLHRPMVALIGARNASSIGLRMTRKLSRDLSEAGFTIVSGLARGVDTVAHEVALDAGNTVAVMAGGVDVIYPKENTVLAEDIARNGLRLSEQPPGLPPQARHFPRRNRLISGLARAVVVVEAAAKSGSLITARNALDQGRDVLAVPGHPFDARASGCNFLIRDGAALVRGAQDVIDAIGPAVATDKDGANATMPVASPPVEPRKSQDKRTLSQTAELHSQILTRLGPSPLAEDQLIRDLGDQTGAGSGDILPELVNLELEGRIIRQPGGLLARSQ</sequence>
<reference evidence="5 6" key="1">
    <citation type="submission" date="2016-10" db="EMBL/GenBank/DDBJ databases">
        <authorList>
            <person name="de Groot N.N."/>
        </authorList>
    </citation>
    <scope>NUCLEOTIDE SEQUENCE [LARGE SCALE GENOMIC DNA]</scope>
    <source>
        <strain evidence="5 6">DSM 29439</strain>
    </source>
</reference>
<dbReference type="EMBL" id="FOJB01000001">
    <property type="protein sequence ID" value="SEW24732.1"/>
    <property type="molecule type" value="Genomic_DNA"/>
</dbReference>
<protein>
    <submittedName>
        <fullName evidence="5">DNA protecting protein DprA</fullName>
    </submittedName>
</protein>